<dbReference type="STRING" id="1424659.SAMN05216368_10450"/>
<dbReference type="Proteomes" id="UP000199639">
    <property type="component" value="Unassembled WGS sequence"/>
</dbReference>
<name>A0A5E9FX85_9MICO</name>
<evidence type="ECO:0008006" key="3">
    <source>
        <dbReference type="Google" id="ProtNLM"/>
    </source>
</evidence>
<reference evidence="1 2" key="1">
    <citation type="submission" date="2016-10" db="EMBL/GenBank/DDBJ databases">
        <authorList>
            <person name="Varghese N."/>
            <person name="Submissions S."/>
        </authorList>
    </citation>
    <scope>NUCLEOTIDE SEQUENCE [LARGE SCALE GENOMIC DNA]</scope>
    <source>
        <strain evidence="1 2">CGMCC 1.11215</strain>
    </source>
</reference>
<accession>A0A5E9FX85</accession>
<dbReference type="EMBL" id="FNIB01000004">
    <property type="protein sequence ID" value="SDN16281.1"/>
    <property type="molecule type" value="Genomic_DNA"/>
</dbReference>
<sequence length="111" mass="12451">MTCAFLAIALLLLDVAQPENRIPNRVLERYAAGMSRQIAVRLPDDIVDYLDLAVTEGRDSSRAAVITRALERERRREVALRDVRILSEKSTDVDDLDELARYGATLPTDVP</sequence>
<gene>
    <name evidence="1" type="ORF">SAMN05216368_10450</name>
</gene>
<dbReference type="NCBIfam" id="NF041551">
    <property type="entry name" value="YlcI_YnfO_N"/>
    <property type="match status" value="1"/>
</dbReference>
<dbReference type="AlphaFoldDB" id="A0A5E9FX85"/>
<evidence type="ECO:0000313" key="1">
    <source>
        <dbReference type="EMBL" id="SDN16281.1"/>
    </source>
</evidence>
<proteinExistence type="predicted"/>
<organism evidence="1 2">
    <name type="scientific">Cryobacterium flavum</name>
    <dbReference type="NCBI Taxonomy" id="1424659"/>
    <lineage>
        <taxon>Bacteria</taxon>
        <taxon>Bacillati</taxon>
        <taxon>Actinomycetota</taxon>
        <taxon>Actinomycetes</taxon>
        <taxon>Micrococcales</taxon>
        <taxon>Microbacteriaceae</taxon>
        <taxon>Cryobacterium</taxon>
    </lineage>
</organism>
<protein>
    <recommendedName>
        <fullName evidence="3">Antitoxin</fullName>
    </recommendedName>
</protein>
<evidence type="ECO:0000313" key="2">
    <source>
        <dbReference type="Proteomes" id="UP000199639"/>
    </source>
</evidence>